<comment type="subcellular location">
    <subcellularLocation>
        <location evidence="1 6">Cytoplasm</location>
    </subcellularLocation>
</comment>
<name>A0ABS4SZ72_9PROT</name>
<accession>A0ABS4SZ72</accession>
<dbReference type="PANTHER" id="PTHR28511">
    <property type="entry name" value="ENDONUCLEASE V"/>
    <property type="match status" value="1"/>
</dbReference>
<sequence length="228" mass="24905">MPAVLAGMDGFVSEPWPTTEAEARAVQERLRRLVVTRDDFGPLRRIAAVDAHFSADGSATWAAVAELDADSLELTRSVLLCQPTRFPYIPGLLSFREAPAMVEAIGLLPEPPDLLVIDGQGTAHPRRFGLACHVGVLTGLPAIGVAKSRLVGRYEDLGETRGSRALLWHRREVIGAALRTRDGTNPLFVSPGHRVGLETCIQLVLRFAPRWRLPEPIRLADALSRMHG</sequence>
<keyword evidence="4 6" id="KW-0255">Endonuclease</keyword>
<protein>
    <recommendedName>
        <fullName evidence="6">Endonuclease V</fullName>
        <ecNumber evidence="6">3.1.21.7</ecNumber>
    </recommendedName>
    <alternativeName>
        <fullName evidence="6">Deoxyinosine 3'endonuclease</fullName>
    </alternativeName>
    <alternativeName>
        <fullName evidence="6">Deoxyribonuclease V</fullName>
        <shortName evidence="6">DNase V</shortName>
    </alternativeName>
</protein>
<evidence type="ECO:0000256" key="3">
    <source>
        <dbReference type="ARBA" id="ARBA00022722"/>
    </source>
</evidence>
<evidence type="ECO:0000256" key="2">
    <source>
        <dbReference type="ARBA" id="ARBA00022490"/>
    </source>
</evidence>
<keyword evidence="6" id="KW-0479">Metal-binding</keyword>
<keyword evidence="6" id="KW-0234">DNA repair</keyword>
<feature type="binding site" evidence="6">
    <location>
        <position position="118"/>
    </location>
    <ligand>
        <name>Mg(2+)</name>
        <dbReference type="ChEBI" id="CHEBI:18420"/>
    </ligand>
</feature>
<gene>
    <name evidence="6" type="primary">nfi</name>
    <name evidence="7" type="ORF">J2851_006513</name>
</gene>
<dbReference type="PANTHER" id="PTHR28511:SF1">
    <property type="entry name" value="ENDONUCLEASE V"/>
    <property type="match status" value="1"/>
</dbReference>
<feature type="binding site" evidence="6">
    <location>
        <position position="50"/>
    </location>
    <ligand>
        <name>Mg(2+)</name>
        <dbReference type="ChEBI" id="CHEBI:18420"/>
    </ligand>
</feature>
<organism evidence="7 8">
    <name type="scientific">Azospirillum rugosum</name>
    <dbReference type="NCBI Taxonomy" id="416170"/>
    <lineage>
        <taxon>Bacteria</taxon>
        <taxon>Pseudomonadati</taxon>
        <taxon>Pseudomonadota</taxon>
        <taxon>Alphaproteobacteria</taxon>
        <taxon>Rhodospirillales</taxon>
        <taxon>Azospirillaceae</taxon>
        <taxon>Azospirillum</taxon>
    </lineage>
</organism>
<dbReference type="InterPro" id="IPR007581">
    <property type="entry name" value="Endonuclease-V"/>
</dbReference>
<comment type="caution">
    <text evidence="7">The sequence shown here is derived from an EMBL/GenBank/DDBJ whole genome shotgun (WGS) entry which is preliminary data.</text>
</comment>
<dbReference type="Proteomes" id="UP000781958">
    <property type="component" value="Unassembled WGS sequence"/>
</dbReference>
<dbReference type="RefSeq" id="WP_209772165.1">
    <property type="nucleotide sequence ID" value="NZ_JAGINP010000034.1"/>
</dbReference>
<dbReference type="CDD" id="cd06559">
    <property type="entry name" value="Endonuclease_V"/>
    <property type="match status" value="1"/>
</dbReference>
<dbReference type="GO" id="GO:0043737">
    <property type="term" value="F:deoxyribonuclease V activity"/>
    <property type="evidence" value="ECO:0007669"/>
    <property type="project" value="UniProtKB-EC"/>
</dbReference>
<comment type="catalytic activity">
    <reaction evidence="6">
        <text>Endonucleolytic cleavage at apurinic or apyrimidinic sites to products with a 5'-phosphate.</text>
        <dbReference type="EC" id="3.1.21.7"/>
    </reaction>
</comment>
<evidence type="ECO:0000256" key="6">
    <source>
        <dbReference type="HAMAP-Rule" id="MF_00801"/>
    </source>
</evidence>
<evidence type="ECO:0000313" key="8">
    <source>
        <dbReference type="Proteomes" id="UP000781958"/>
    </source>
</evidence>
<keyword evidence="3 6" id="KW-0540">Nuclease</keyword>
<keyword evidence="8" id="KW-1185">Reference proteome</keyword>
<dbReference type="EC" id="3.1.21.7" evidence="6"/>
<dbReference type="NCBIfam" id="NF008629">
    <property type="entry name" value="PRK11617.1"/>
    <property type="match status" value="1"/>
</dbReference>
<keyword evidence="2 6" id="KW-0963">Cytoplasm</keyword>
<comment type="similarity">
    <text evidence="6">Belongs to the endonuclease V family.</text>
</comment>
<dbReference type="EMBL" id="JAGINP010000034">
    <property type="protein sequence ID" value="MBP2296695.1"/>
    <property type="molecule type" value="Genomic_DNA"/>
</dbReference>
<dbReference type="Pfam" id="PF04493">
    <property type="entry name" value="Endonuclease_5"/>
    <property type="match status" value="1"/>
</dbReference>
<comment type="function">
    <text evidence="6">DNA repair enzyme involved in the repair of deaminated bases. Selectively cleaves double-stranded DNA at the second phosphodiester bond 3' to a deoxyinosine leaving behind the intact lesion on the nicked DNA.</text>
</comment>
<comment type="cofactor">
    <cofactor evidence="6">
        <name>Mg(2+)</name>
        <dbReference type="ChEBI" id="CHEBI:18420"/>
    </cofactor>
</comment>
<evidence type="ECO:0000256" key="1">
    <source>
        <dbReference type="ARBA" id="ARBA00004496"/>
    </source>
</evidence>
<dbReference type="Gene3D" id="3.30.2170.10">
    <property type="entry name" value="archaeoglobus fulgidus dsm 4304 superfamily"/>
    <property type="match status" value="1"/>
</dbReference>
<proteinExistence type="inferred from homology"/>
<feature type="site" description="Interaction with target DNA" evidence="6">
    <location>
        <position position="88"/>
    </location>
</feature>
<reference evidence="7 8" key="1">
    <citation type="submission" date="2021-03" db="EMBL/GenBank/DDBJ databases">
        <title>Genomic Encyclopedia of Type Strains, Phase III (KMG-III): the genomes of soil and plant-associated and newly described type strains.</title>
        <authorList>
            <person name="Whitman W."/>
        </authorList>
    </citation>
    <scope>NUCLEOTIDE SEQUENCE [LARGE SCALE GENOMIC DNA]</scope>
    <source>
        <strain evidence="7 8">IMMIB AFH-6</strain>
    </source>
</reference>
<dbReference type="HAMAP" id="MF_00801">
    <property type="entry name" value="Endonuclease_5"/>
    <property type="match status" value="1"/>
</dbReference>
<evidence type="ECO:0000313" key="7">
    <source>
        <dbReference type="EMBL" id="MBP2296695.1"/>
    </source>
</evidence>
<keyword evidence="6" id="KW-0227">DNA damage</keyword>
<keyword evidence="6" id="KW-0460">Magnesium</keyword>
<evidence type="ECO:0000256" key="5">
    <source>
        <dbReference type="ARBA" id="ARBA00022801"/>
    </source>
</evidence>
<keyword evidence="5 6" id="KW-0378">Hydrolase</keyword>
<evidence type="ECO:0000256" key="4">
    <source>
        <dbReference type="ARBA" id="ARBA00022759"/>
    </source>
</evidence>